<feature type="coiled-coil region" evidence="1">
    <location>
        <begin position="112"/>
        <end position="139"/>
    </location>
</feature>
<evidence type="ECO:0000313" key="3">
    <source>
        <dbReference type="WBParaSite" id="MhA1_Contig1294.frz3.gene13"/>
    </source>
</evidence>
<keyword evidence="1" id="KW-0175">Coiled coil</keyword>
<organism evidence="2 3">
    <name type="scientific">Meloidogyne hapla</name>
    <name type="common">Root-knot nematode worm</name>
    <dbReference type="NCBI Taxonomy" id="6305"/>
    <lineage>
        <taxon>Eukaryota</taxon>
        <taxon>Metazoa</taxon>
        <taxon>Ecdysozoa</taxon>
        <taxon>Nematoda</taxon>
        <taxon>Chromadorea</taxon>
        <taxon>Rhabditida</taxon>
        <taxon>Tylenchina</taxon>
        <taxon>Tylenchomorpha</taxon>
        <taxon>Tylenchoidea</taxon>
        <taxon>Meloidogynidae</taxon>
        <taxon>Meloidogyninae</taxon>
        <taxon>Meloidogyne</taxon>
    </lineage>
</organism>
<dbReference type="PANTHER" id="PTHR21010">
    <property type="entry name" value="AGAP001581-PA"/>
    <property type="match status" value="1"/>
</dbReference>
<dbReference type="WBParaSite" id="MhA1_Contig1294.frz3.gene13">
    <property type="protein sequence ID" value="MhA1_Contig1294.frz3.gene13"/>
    <property type="gene ID" value="MhA1_Contig1294.frz3.gene13"/>
</dbReference>
<proteinExistence type="predicted"/>
<dbReference type="PANTHER" id="PTHR21010:SF3">
    <property type="entry name" value="DAXX"/>
    <property type="match status" value="1"/>
</dbReference>
<dbReference type="Proteomes" id="UP000095281">
    <property type="component" value="Unplaced"/>
</dbReference>
<reference evidence="3" key="1">
    <citation type="submission" date="2016-11" db="UniProtKB">
        <authorList>
            <consortium name="WormBaseParasite"/>
        </authorList>
    </citation>
    <scope>IDENTIFICATION</scope>
</reference>
<keyword evidence="2" id="KW-1185">Reference proteome</keyword>
<accession>A0A1I8B302</accession>
<evidence type="ECO:0000313" key="2">
    <source>
        <dbReference type="Proteomes" id="UP000095281"/>
    </source>
</evidence>
<evidence type="ECO:0000256" key="1">
    <source>
        <dbReference type="SAM" id="Coils"/>
    </source>
</evidence>
<dbReference type="AlphaFoldDB" id="A0A1I8B302"/>
<protein>
    <submittedName>
        <fullName evidence="3">Uncharacterized protein</fullName>
    </submittedName>
</protein>
<name>A0A1I8B302_MELHA</name>
<sequence>MLSATFTVDNYRSRSLSHNSIIGKNNQQNCLNKENNLFRHSNECFFEKQFLSSSKNKNINSSFSSSLSSHSVQERSMSKSWPKNDWVRTELKDNFINKEQLLLALIKQQRAKSRLVDSYKLLQNAIKQMKEEYIKSKKQNLIGRYLNMQRMIFNLIQVERQYWQMYDIPTQAISETPFDYVIRISELLAEKNIKSNSTMFTKPGGTITQLLGASISIAERTKDASICNLLRAKSVKDLNEMCAQLSIEIYKIINKYLGIRLAIRELSRAYKHTRYYPLIPRYNLVIN</sequence>